<evidence type="ECO:0000313" key="1">
    <source>
        <dbReference type="EMBL" id="QIB68621.1"/>
    </source>
</evidence>
<evidence type="ECO:0000313" key="2">
    <source>
        <dbReference type="Proteomes" id="UP000466848"/>
    </source>
</evidence>
<keyword evidence="2" id="KW-1185">Reference proteome</keyword>
<name>A0A858BRQ3_9FIRM</name>
<dbReference type="RefSeq" id="WP_163065484.1">
    <property type="nucleotide sequence ID" value="NZ_CP048649.1"/>
</dbReference>
<dbReference type="KEGG" id="abut:Ami103574_04490"/>
<dbReference type="Proteomes" id="UP000466848">
    <property type="component" value="Chromosome"/>
</dbReference>
<organism evidence="1 2">
    <name type="scientific">Aminipila butyrica</name>
    <dbReference type="NCBI Taxonomy" id="433296"/>
    <lineage>
        <taxon>Bacteria</taxon>
        <taxon>Bacillati</taxon>
        <taxon>Bacillota</taxon>
        <taxon>Clostridia</taxon>
        <taxon>Peptostreptococcales</taxon>
        <taxon>Anaerovoracaceae</taxon>
        <taxon>Aminipila</taxon>
    </lineage>
</organism>
<reference evidence="1 2" key="1">
    <citation type="submission" date="2020-02" db="EMBL/GenBank/DDBJ databases">
        <authorList>
            <person name="Kim Y.B."/>
            <person name="Roh S.W."/>
        </authorList>
    </citation>
    <scope>NUCLEOTIDE SEQUENCE [LARGE SCALE GENOMIC DNA]</scope>
    <source>
        <strain evidence="1 2">DSM 103574</strain>
    </source>
</reference>
<dbReference type="InterPro" id="IPR046557">
    <property type="entry name" value="DUF6711"/>
</dbReference>
<dbReference type="Pfam" id="PF20458">
    <property type="entry name" value="DUF6711"/>
    <property type="match status" value="1"/>
</dbReference>
<protein>
    <submittedName>
        <fullName evidence="1">Uncharacterized protein</fullName>
    </submittedName>
</protein>
<sequence length="114" mass="12920">MLKIKGIDMPTPSELKVGIQDLSKAERAANGQMFIERVATKRKLEPTWQYLSNDDLSRLFQAVSGVFFQVEYIDPQDNAKKTGTFYAGDRKAGALDYRNGVIRYKDISVSLVER</sequence>
<proteinExistence type="predicted"/>
<accession>A0A858BRQ3</accession>
<gene>
    <name evidence="1" type="ORF">Ami103574_04490</name>
</gene>
<dbReference type="AlphaFoldDB" id="A0A858BRQ3"/>
<dbReference type="EMBL" id="CP048649">
    <property type="protein sequence ID" value="QIB68621.1"/>
    <property type="molecule type" value="Genomic_DNA"/>
</dbReference>